<feature type="domain" description="SRCR" evidence="9">
    <location>
        <begin position="30"/>
        <end position="131"/>
    </location>
</feature>
<dbReference type="Pfam" id="PF00530">
    <property type="entry name" value="SRCR"/>
    <property type="match status" value="1"/>
</dbReference>
<feature type="disulfide bond" evidence="5">
    <location>
        <begin position="69"/>
        <end position="130"/>
    </location>
</feature>
<evidence type="ECO:0000256" key="2">
    <source>
        <dbReference type="ARBA" id="ARBA00022737"/>
    </source>
</evidence>
<keyword evidence="3 5" id="KW-1015">Disulfide bond</keyword>
<reference evidence="12" key="1">
    <citation type="submission" date="2025-08" db="UniProtKB">
        <authorList>
            <consortium name="RefSeq"/>
        </authorList>
    </citation>
    <scope>IDENTIFICATION</scope>
</reference>
<keyword evidence="4" id="KW-0325">Glycoprotein</keyword>
<feature type="domain" description="Ig-like" evidence="10">
    <location>
        <begin position="238"/>
        <end position="328"/>
    </location>
</feature>
<gene>
    <name evidence="12" type="primary">LOC115011716</name>
</gene>
<dbReference type="OrthoDB" id="536948at2759"/>
<evidence type="ECO:0000256" key="5">
    <source>
        <dbReference type="PROSITE-ProRule" id="PRU00196"/>
    </source>
</evidence>
<evidence type="ECO:0000256" key="8">
    <source>
        <dbReference type="SAM" id="SignalP"/>
    </source>
</evidence>
<dbReference type="InterPro" id="IPR036179">
    <property type="entry name" value="Ig-like_dom_sf"/>
</dbReference>
<feature type="compositionally biased region" description="Acidic residues" evidence="6">
    <location>
        <begin position="453"/>
        <end position="465"/>
    </location>
</feature>
<dbReference type="GO" id="GO:0005886">
    <property type="term" value="C:plasma membrane"/>
    <property type="evidence" value="ECO:0007669"/>
    <property type="project" value="TreeGrafter"/>
</dbReference>
<accession>A0A6J2Q512</accession>
<dbReference type="InterPro" id="IPR013783">
    <property type="entry name" value="Ig-like_fold"/>
</dbReference>
<dbReference type="GeneID" id="115011716"/>
<keyword evidence="7" id="KW-1133">Transmembrane helix</keyword>
<keyword evidence="11" id="KW-1185">Reference proteome</keyword>
<evidence type="ECO:0000256" key="1">
    <source>
        <dbReference type="ARBA" id="ARBA00022729"/>
    </source>
</evidence>
<feature type="signal peptide" evidence="8">
    <location>
        <begin position="1"/>
        <end position="25"/>
    </location>
</feature>
<dbReference type="Proteomes" id="UP000504630">
    <property type="component" value="Chromosome 8"/>
</dbReference>
<dbReference type="InterPro" id="IPR007110">
    <property type="entry name" value="Ig-like_dom"/>
</dbReference>
<evidence type="ECO:0000313" key="12">
    <source>
        <dbReference type="RefSeq" id="XP_029292789.1"/>
    </source>
</evidence>
<evidence type="ECO:0000259" key="9">
    <source>
        <dbReference type="PROSITE" id="PS50287"/>
    </source>
</evidence>
<evidence type="ECO:0000256" key="6">
    <source>
        <dbReference type="SAM" id="MobiDB-lite"/>
    </source>
</evidence>
<dbReference type="Gene3D" id="2.60.40.10">
    <property type="entry name" value="Immunoglobulins"/>
    <property type="match status" value="2"/>
</dbReference>
<protein>
    <submittedName>
        <fullName evidence="12">Deleted in malignant brain tumors 1 protein-like</fullName>
    </submittedName>
</protein>
<proteinExistence type="predicted"/>
<dbReference type="InParanoid" id="A0A6J2Q512"/>
<organism evidence="11 12">
    <name type="scientific">Cottoperca gobio</name>
    <name type="common">Frogmouth</name>
    <name type="synonym">Aphritis gobio</name>
    <dbReference type="NCBI Taxonomy" id="56716"/>
    <lineage>
        <taxon>Eukaryota</taxon>
        <taxon>Metazoa</taxon>
        <taxon>Chordata</taxon>
        <taxon>Craniata</taxon>
        <taxon>Vertebrata</taxon>
        <taxon>Euteleostomi</taxon>
        <taxon>Actinopterygii</taxon>
        <taxon>Neopterygii</taxon>
        <taxon>Teleostei</taxon>
        <taxon>Neoteleostei</taxon>
        <taxon>Acanthomorphata</taxon>
        <taxon>Eupercaria</taxon>
        <taxon>Perciformes</taxon>
        <taxon>Notothenioidei</taxon>
        <taxon>Bovichtidae</taxon>
        <taxon>Cottoperca</taxon>
    </lineage>
</organism>
<evidence type="ECO:0000259" key="10">
    <source>
        <dbReference type="PROSITE" id="PS50835"/>
    </source>
</evidence>
<dbReference type="SUPFAM" id="SSF56487">
    <property type="entry name" value="SRCR-like"/>
    <property type="match status" value="1"/>
</dbReference>
<evidence type="ECO:0000256" key="4">
    <source>
        <dbReference type="ARBA" id="ARBA00023180"/>
    </source>
</evidence>
<feature type="domain" description="Ig-like" evidence="10">
    <location>
        <begin position="135"/>
        <end position="224"/>
    </location>
</feature>
<feature type="chain" id="PRO_5026732234" evidence="8">
    <location>
        <begin position="26"/>
        <end position="491"/>
    </location>
</feature>
<dbReference type="SUPFAM" id="SSF48726">
    <property type="entry name" value="Immunoglobulin"/>
    <property type="match status" value="2"/>
</dbReference>
<keyword evidence="2" id="KW-0677">Repeat</keyword>
<dbReference type="SMART" id="SM00409">
    <property type="entry name" value="IG"/>
    <property type="match status" value="2"/>
</dbReference>
<dbReference type="SMART" id="SM00202">
    <property type="entry name" value="SR"/>
    <property type="match status" value="1"/>
</dbReference>
<feature type="disulfide bond" evidence="5">
    <location>
        <begin position="56"/>
        <end position="120"/>
    </location>
</feature>
<dbReference type="PRINTS" id="PR00258">
    <property type="entry name" value="SPERACTRCPTR"/>
</dbReference>
<dbReference type="PANTHER" id="PTHR48071:SF27">
    <property type="entry name" value="SCAVENGER RECEPTOR CYSTEINE-RICH TYPE 1 PROTEIN M130-LIKE"/>
    <property type="match status" value="1"/>
</dbReference>
<dbReference type="InterPro" id="IPR001190">
    <property type="entry name" value="SRCR"/>
</dbReference>
<dbReference type="PROSITE" id="PS50835">
    <property type="entry name" value="IG_LIKE"/>
    <property type="match status" value="2"/>
</dbReference>
<dbReference type="KEGG" id="cgob:115011716"/>
<dbReference type="PROSITE" id="PS50287">
    <property type="entry name" value="SRCR_2"/>
    <property type="match status" value="1"/>
</dbReference>
<dbReference type="FunFam" id="3.10.250.10:FF:000003">
    <property type="entry name" value="Deleted in malignant brain tumors 1"/>
    <property type="match status" value="1"/>
</dbReference>
<name>A0A6J2Q512_COTGO</name>
<dbReference type="InterPro" id="IPR036772">
    <property type="entry name" value="SRCR-like_dom_sf"/>
</dbReference>
<feature type="compositionally biased region" description="Acidic residues" evidence="6">
    <location>
        <begin position="418"/>
        <end position="430"/>
    </location>
</feature>
<evidence type="ECO:0000256" key="3">
    <source>
        <dbReference type="ARBA" id="ARBA00023157"/>
    </source>
</evidence>
<dbReference type="GO" id="GO:0004252">
    <property type="term" value="F:serine-type endopeptidase activity"/>
    <property type="evidence" value="ECO:0007669"/>
    <property type="project" value="TreeGrafter"/>
</dbReference>
<dbReference type="Gene3D" id="3.10.250.10">
    <property type="entry name" value="SRCR-like domain"/>
    <property type="match status" value="1"/>
</dbReference>
<evidence type="ECO:0000256" key="7">
    <source>
        <dbReference type="SAM" id="Phobius"/>
    </source>
</evidence>
<dbReference type="AlphaFoldDB" id="A0A6J2Q512"/>
<dbReference type="InterPro" id="IPR003599">
    <property type="entry name" value="Ig_sub"/>
</dbReference>
<keyword evidence="7" id="KW-0812">Transmembrane</keyword>
<keyword evidence="1 8" id="KW-0732">Signal</keyword>
<feature type="transmembrane region" description="Helical" evidence="7">
    <location>
        <begin position="343"/>
        <end position="368"/>
    </location>
</feature>
<feature type="disulfide bond" evidence="5">
    <location>
        <begin position="100"/>
        <end position="110"/>
    </location>
</feature>
<dbReference type="RefSeq" id="XP_029292789.1">
    <property type="nucleotide sequence ID" value="XM_029436929.1"/>
</dbReference>
<keyword evidence="7" id="KW-0472">Membrane</keyword>
<sequence length="491" mass="54252">MGSIQQRNLHHLVIVFFLMTSTSLTADGQIKLAGYGSTRCSGRVEVFYKSTWGTVCDDNWDLNDAEVVCRQLNCGTALSAPQLAHFGKGTGEILLDDVDCSGSERYLIECQHRGFSTHNCEHNEDAGVFCSASLPMASISVNPVDEVIWGQDVKISCSISSRPEHLVIETFILEKASSSFSMNQASSANSATFSMPKVNTENEGSYRCRFQAKVSNQAFTSPLSTSVRLSVTVPLQQPSISLTSLNRGLDWGSEGAETTRGYSFVFTCSISSPYPGGVFSLVFSGSSLNYTQPAVNNSASFDFPVAEYEHQGNYSCVYEVTLSSRRFTSEHNAPISVIVKMSLLLLVSSAAAGGLLLLLLVLLVVCLVCKRRQRAKQPGALVQTQMAVRNSKEEDEEDVYMNVNPEDTEEKLKKDEGREEEEESDEDDDYERASPDVNFTKANEVGYSVEEHREEEEETSDDERDYENVTQPFGEQTIDIYGGDEDIYQNL</sequence>
<dbReference type="GO" id="GO:0031638">
    <property type="term" value="P:zymogen activation"/>
    <property type="evidence" value="ECO:0007669"/>
    <property type="project" value="TreeGrafter"/>
</dbReference>
<evidence type="ECO:0000313" key="11">
    <source>
        <dbReference type="Proteomes" id="UP000504630"/>
    </source>
</evidence>
<dbReference type="PANTHER" id="PTHR48071">
    <property type="entry name" value="SRCR DOMAIN-CONTAINING PROTEIN"/>
    <property type="match status" value="1"/>
</dbReference>
<feature type="region of interest" description="Disordered" evidence="6">
    <location>
        <begin position="384"/>
        <end position="476"/>
    </location>
</feature>